<dbReference type="GO" id="GO:0005576">
    <property type="term" value="C:extracellular region"/>
    <property type="evidence" value="ECO:0007669"/>
    <property type="project" value="InterPro"/>
</dbReference>
<keyword evidence="4" id="KW-1185">Reference proteome</keyword>
<evidence type="ECO:0000256" key="1">
    <source>
        <dbReference type="SAM" id="SignalP"/>
    </source>
</evidence>
<feature type="chain" id="PRO_5035273083" description="SCP domain-containing protein" evidence="1">
    <location>
        <begin position="30"/>
        <end position="170"/>
    </location>
</feature>
<reference evidence="3" key="2">
    <citation type="submission" date="2021-02" db="EMBL/GenBank/DDBJ databases">
        <authorList>
            <person name="Kimball J.A."/>
            <person name="Haas M.W."/>
            <person name="Macchietto M."/>
            <person name="Kono T."/>
            <person name="Duquette J."/>
            <person name="Shao M."/>
        </authorList>
    </citation>
    <scope>NUCLEOTIDE SEQUENCE</scope>
    <source>
        <tissue evidence="3">Fresh leaf tissue</tissue>
    </source>
</reference>
<sequence>MERVAKKTSAFAVVMAMAVLAVMATTSTAQRTGQDFVNAHNDARAAVGVGPVSWDTKLADFAQSYANTRKGDCSMTHSNNGVYGENLWSGGSGDWSAASVVSMWVSEKEYYNYDNNTCSAGQYGCLHYTQVVWRDTTAIGCGGVTCSNTGNVFIICSYSPPGNWNNEKPY</sequence>
<accession>A0A8J5REA3</accession>
<dbReference type="EMBL" id="JAAALK010000699">
    <property type="protein sequence ID" value="KAG8044423.1"/>
    <property type="molecule type" value="Genomic_DNA"/>
</dbReference>
<keyword evidence="1" id="KW-0732">Signal</keyword>
<reference evidence="3" key="1">
    <citation type="journal article" date="2021" name="bioRxiv">
        <title>Whole Genome Assembly and Annotation of Northern Wild Rice, Zizania palustris L., Supports a Whole Genome Duplication in the Zizania Genus.</title>
        <authorList>
            <person name="Haas M."/>
            <person name="Kono T."/>
            <person name="Macchietto M."/>
            <person name="Millas R."/>
            <person name="McGilp L."/>
            <person name="Shao M."/>
            <person name="Duquette J."/>
            <person name="Hirsch C.N."/>
            <person name="Kimball J."/>
        </authorList>
    </citation>
    <scope>NUCLEOTIDE SEQUENCE</scope>
    <source>
        <tissue evidence="3">Fresh leaf tissue</tissue>
    </source>
</reference>
<organism evidence="3 4">
    <name type="scientific">Zizania palustris</name>
    <name type="common">Northern wild rice</name>
    <dbReference type="NCBI Taxonomy" id="103762"/>
    <lineage>
        <taxon>Eukaryota</taxon>
        <taxon>Viridiplantae</taxon>
        <taxon>Streptophyta</taxon>
        <taxon>Embryophyta</taxon>
        <taxon>Tracheophyta</taxon>
        <taxon>Spermatophyta</taxon>
        <taxon>Magnoliopsida</taxon>
        <taxon>Liliopsida</taxon>
        <taxon>Poales</taxon>
        <taxon>Poaceae</taxon>
        <taxon>BOP clade</taxon>
        <taxon>Oryzoideae</taxon>
        <taxon>Oryzeae</taxon>
        <taxon>Zizaniinae</taxon>
        <taxon>Zizania</taxon>
    </lineage>
</organism>
<dbReference type="Pfam" id="PF00188">
    <property type="entry name" value="CAP"/>
    <property type="match status" value="1"/>
</dbReference>
<dbReference type="InterPro" id="IPR014044">
    <property type="entry name" value="CAP_dom"/>
</dbReference>
<dbReference type="FunFam" id="3.40.33.10:FF:000004">
    <property type="entry name" value="CAP, cysteine-rich secretory protein, antigen 5"/>
    <property type="match status" value="1"/>
</dbReference>
<feature type="signal peptide" evidence="1">
    <location>
        <begin position="1"/>
        <end position="29"/>
    </location>
</feature>
<gene>
    <name evidence="3" type="ORF">GUJ93_ZPchr0056g33620</name>
</gene>
<feature type="domain" description="SCP" evidence="2">
    <location>
        <begin position="31"/>
        <end position="166"/>
    </location>
</feature>
<proteinExistence type="predicted"/>
<dbReference type="OrthoDB" id="337038at2759"/>
<dbReference type="Proteomes" id="UP000729402">
    <property type="component" value="Unassembled WGS sequence"/>
</dbReference>
<dbReference type="PANTHER" id="PTHR10334">
    <property type="entry name" value="CYSTEINE-RICH SECRETORY PROTEIN-RELATED"/>
    <property type="match status" value="1"/>
</dbReference>
<evidence type="ECO:0000259" key="2">
    <source>
        <dbReference type="SMART" id="SM00198"/>
    </source>
</evidence>
<dbReference type="AlphaFoldDB" id="A0A8J5REA3"/>
<dbReference type="InterPro" id="IPR018244">
    <property type="entry name" value="Allrgn_V5/Tpx1_CS"/>
</dbReference>
<protein>
    <recommendedName>
        <fullName evidence="2">SCP domain-containing protein</fullName>
    </recommendedName>
</protein>
<name>A0A8J5REA3_ZIZPA</name>
<dbReference type="InterPro" id="IPR001283">
    <property type="entry name" value="CRISP-related"/>
</dbReference>
<dbReference type="PROSITE" id="PS01010">
    <property type="entry name" value="CRISP_2"/>
    <property type="match status" value="1"/>
</dbReference>
<comment type="caution">
    <text evidence="3">The sequence shown here is derived from an EMBL/GenBank/DDBJ whole genome shotgun (WGS) entry which is preliminary data.</text>
</comment>
<evidence type="ECO:0000313" key="4">
    <source>
        <dbReference type="Proteomes" id="UP000729402"/>
    </source>
</evidence>
<dbReference type="SMART" id="SM00198">
    <property type="entry name" value="SCP"/>
    <property type="match status" value="1"/>
</dbReference>
<evidence type="ECO:0000313" key="3">
    <source>
        <dbReference type="EMBL" id="KAG8044423.1"/>
    </source>
</evidence>
<dbReference type="CDD" id="cd05381">
    <property type="entry name" value="CAP_PR-1"/>
    <property type="match status" value="1"/>
</dbReference>